<comment type="caution">
    <text evidence="5">The sequence shown here is derived from an EMBL/GenBank/DDBJ whole genome shotgun (WGS) entry which is preliminary data.</text>
</comment>
<evidence type="ECO:0000313" key="5">
    <source>
        <dbReference type="EMBL" id="KAF4946654.1"/>
    </source>
</evidence>
<feature type="signal peptide" evidence="3">
    <location>
        <begin position="1"/>
        <end position="18"/>
    </location>
</feature>
<evidence type="ECO:0000256" key="3">
    <source>
        <dbReference type="SAM" id="SignalP"/>
    </source>
</evidence>
<feature type="domain" description="PARP-type" evidence="4">
    <location>
        <begin position="471"/>
        <end position="512"/>
    </location>
</feature>
<dbReference type="InterPro" id="IPR001510">
    <property type="entry name" value="Znf_PARP"/>
</dbReference>
<dbReference type="InterPro" id="IPR056632">
    <property type="entry name" value="DUF7730"/>
</dbReference>
<dbReference type="EMBL" id="JABEXW010001149">
    <property type="protein sequence ID" value="KAF4946654.1"/>
    <property type="molecule type" value="Genomic_DNA"/>
</dbReference>
<evidence type="ECO:0000313" key="6">
    <source>
        <dbReference type="Proteomes" id="UP000622797"/>
    </source>
</evidence>
<feature type="chain" id="PRO_5034550518" description="PARP-type domain-containing protein" evidence="3">
    <location>
        <begin position="19"/>
        <end position="1342"/>
    </location>
</feature>
<dbReference type="PROSITE" id="PS50064">
    <property type="entry name" value="ZF_PARP_2"/>
    <property type="match status" value="1"/>
</dbReference>
<dbReference type="InterPro" id="IPR046797">
    <property type="entry name" value="PDDEXK_12"/>
</dbReference>
<evidence type="ECO:0000256" key="2">
    <source>
        <dbReference type="ARBA" id="ARBA00022833"/>
    </source>
</evidence>
<name>A0A8H4WR15_9HYPO</name>
<keyword evidence="3" id="KW-0732">Signal</keyword>
<organism evidence="5 6">
    <name type="scientific">Fusarium sarcochroum</name>
    <dbReference type="NCBI Taxonomy" id="1208366"/>
    <lineage>
        <taxon>Eukaryota</taxon>
        <taxon>Fungi</taxon>
        <taxon>Dikarya</taxon>
        <taxon>Ascomycota</taxon>
        <taxon>Pezizomycotina</taxon>
        <taxon>Sordariomycetes</taxon>
        <taxon>Hypocreomycetidae</taxon>
        <taxon>Hypocreales</taxon>
        <taxon>Nectriaceae</taxon>
        <taxon>Fusarium</taxon>
        <taxon>Fusarium lateritium species complex</taxon>
    </lineage>
</organism>
<gene>
    <name evidence="5" type="ORF">FSARC_14144</name>
</gene>
<evidence type="ECO:0000259" key="4">
    <source>
        <dbReference type="PROSITE" id="PS50064"/>
    </source>
</evidence>
<dbReference type="PANTHER" id="PTHR38790">
    <property type="entry name" value="2EXR DOMAIN-CONTAINING PROTEIN-RELATED"/>
    <property type="match status" value="1"/>
</dbReference>
<keyword evidence="2" id="KW-0862">Zinc</keyword>
<dbReference type="GO" id="GO:0008270">
    <property type="term" value="F:zinc ion binding"/>
    <property type="evidence" value="ECO:0007669"/>
    <property type="project" value="InterPro"/>
</dbReference>
<reference evidence="5" key="1">
    <citation type="journal article" date="2020" name="BMC Genomics">
        <title>Correction to: Identification and distribution of gene clusters required for synthesis of sphingolipid metabolism inhibitors in diverse species of the filamentous fungus Fusarium.</title>
        <authorList>
            <person name="Kim H.S."/>
            <person name="Lohmar J.M."/>
            <person name="Busman M."/>
            <person name="Brown D.W."/>
            <person name="Naumann T.A."/>
            <person name="Divon H.H."/>
            <person name="Lysoe E."/>
            <person name="Uhlig S."/>
            <person name="Proctor R.H."/>
        </authorList>
    </citation>
    <scope>NUCLEOTIDE SEQUENCE</scope>
    <source>
        <strain evidence="5">NRRL 20472</strain>
    </source>
</reference>
<dbReference type="OrthoDB" id="4757095at2759"/>
<protein>
    <recommendedName>
        <fullName evidence="4">PARP-type domain-containing protein</fullName>
    </recommendedName>
</protein>
<dbReference type="Pfam" id="PF24864">
    <property type="entry name" value="DUF7730"/>
    <property type="match status" value="1"/>
</dbReference>
<accession>A0A8H4WR15</accession>
<reference evidence="5" key="2">
    <citation type="submission" date="2020-05" db="EMBL/GenBank/DDBJ databases">
        <authorList>
            <person name="Kim H.-S."/>
            <person name="Proctor R.H."/>
            <person name="Brown D.W."/>
        </authorList>
    </citation>
    <scope>NUCLEOTIDE SEQUENCE</scope>
    <source>
        <strain evidence="5">NRRL 20472</strain>
    </source>
</reference>
<proteinExistence type="predicted"/>
<dbReference type="GO" id="GO:0003677">
    <property type="term" value="F:DNA binding"/>
    <property type="evidence" value="ECO:0007669"/>
    <property type="project" value="InterPro"/>
</dbReference>
<sequence length="1342" mass="149629">MGTLSGILMLVGISLCAAKPLSSQKSTATLTASPDFIANAIVPTASGQIGINPVDPKPMLTHYQSTASIGVDTQYLTELVQEGKTSTEWIGTATDFGLVTYTTKGYDSKPVETHMPRGFLVARHEDGQIEITLSKRIKSELNEIDELVPKCDDGDKDCLLKRPPEFLKHLVKRAVPMRSAHVLARDLGDASDIDVFSLVAGGGLIAFGASESVGVAASEAIAALATVGEVGVLLAAGGVAIGAMAVMAVLWGLGGGFSQEWKLKTDPLTFDFPEGELTIKCPEFPLACVGTRCKGGPGSLCTNEWPGCPCDSSSQASMDHFLWSFTGSQVQKAINDFTPGKAVEADAKCYAGEESEYTVDMDQDTWSDTLDRFCKTKPLLRNRFDETWTGSELGISGFDDWKFTFRLGVNEEDACEGYICDDVFDKFKPCTEDDAKTFDWGKLSIDCGTLSYEIDDGKTEDDSGGKETLTWHDQSCFASDEFGDHKDIIRDKVYSFAGFACLETEDQQMIKKDDSSTFVHWQRWESGAPYQFNIYWQDGCELENGKIEQWALDPLDEGTEEEVPGRLCEETLRSTYDDCNNGGKWIHLNGLGSCENIRFYAECSVVRQAHTARYVMGIFDIGSRLALQLRSGNDAQCPVPEAIASRAQPQLESGLVQLPSEIKHMIFQLLWEDAGTFQHLILRWGRVVGMACVTDVTGPDEVRDECAKLTRSSIDDHPVLWKRLASTWGVHWKCQELYESNLAIKSTGRRPFLPLLLSCRQLYVGARASIYENITFCIHDLDTLHSLKLYRPSLLLNNIQHLQLTLRLPLPNWREPKPSQGQKIAMARYRECCQALDQAENLASVYLWLDVVDPPARRELYTVPEGGMNPYVFGEALASRLTVDLPLNPDRPEAWEVVASVEPRFTIRPRGWPSLYRAASSPKIDNILQFQQPINVTQHFDLWARISLSDIIEGWLDTIITGSHQFQCTPLDPFSTQVYTPFDDSQTPTGPRVLPPVILPVHFPPPTTSSLSSASSVRSGSSSPVKRSTLELLVKPVRFVKRTAVKDQIPHDMLATCQRILVVSNTENFIPRAVREVIEAENEDTSRSWWYFDHPEEEDMLHIRELAAVREIIAAAEFCQESEAHETGWNVDIHAPLLKLALASFPSLSRQIITHAKISKAFVPVMQPESYYDITRSKMVDWAITVQPPPSTARRVAKAILSRPINERTINQTAYGPVRNNPIAISIETKIGKGTLDEARSQLGLWVAAWHQRMHLLAPNQKGRIITLPLMLVIENEWKLLFAYDRGDEIHIVEQIPIGSTGELKEVYRIIAVLRTLASWMETEFMDWLDRWLGGPGLMELS</sequence>
<keyword evidence="1" id="KW-0479">Metal-binding</keyword>
<keyword evidence="6" id="KW-1185">Reference proteome</keyword>
<dbReference type="Proteomes" id="UP000622797">
    <property type="component" value="Unassembled WGS sequence"/>
</dbReference>
<evidence type="ECO:0000256" key="1">
    <source>
        <dbReference type="ARBA" id="ARBA00022723"/>
    </source>
</evidence>
<dbReference type="Pfam" id="PF20516">
    <property type="entry name" value="PDDEXK_12"/>
    <property type="match status" value="1"/>
</dbReference>